<organism evidence="1 2">
    <name type="scientific">Pseudomonas aeruginosa</name>
    <dbReference type="NCBI Taxonomy" id="287"/>
    <lineage>
        <taxon>Bacteria</taxon>
        <taxon>Pseudomonadati</taxon>
        <taxon>Pseudomonadota</taxon>
        <taxon>Gammaproteobacteria</taxon>
        <taxon>Pseudomonadales</taxon>
        <taxon>Pseudomonadaceae</taxon>
        <taxon>Pseudomonas</taxon>
    </lineage>
</organism>
<dbReference type="Proteomes" id="UP000194857">
    <property type="component" value="Unassembled WGS sequence"/>
</dbReference>
<gene>
    <name evidence="1" type="ORF">CAZ10_25575</name>
</gene>
<dbReference type="Pfam" id="PF04883">
    <property type="entry name" value="HK97-gp10_like"/>
    <property type="match status" value="1"/>
</dbReference>
<reference evidence="1 2" key="1">
    <citation type="submission" date="2017-05" db="EMBL/GenBank/DDBJ databases">
        <authorList>
            <person name="Song R."/>
            <person name="Chenine A.L."/>
            <person name="Ruprecht R.M."/>
        </authorList>
    </citation>
    <scope>NUCLEOTIDE SEQUENCE [LARGE SCALE GENOMIC DNA]</scope>
    <source>
        <strain evidence="1 2">S567_C10_BS</strain>
    </source>
</reference>
<name>A0A1Y3LP68_PSEAI</name>
<evidence type="ECO:0000313" key="2">
    <source>
        <dbReference type="Proteomes" id="UP000194857"/>
    </source>
</evidence>
<evidence type="ECO:0000313" key="1">
    <source>
        <dbReference type="EMBL" id="OTI57599.1"/>
    </source>
</evidence>
<accession>A0A1Y3LP68</accession>
<sequence>MADGVEFSITGLDSLLGKLDSVTEDVKRRGGRAALRKAAMIVVQAAKQGAAKIDDPGTGRSISDNIALRWNGRLFKSTGDLGFRIGVLHGAVLPKKGERSDKSANAPTPHWRLLEFGTEDMRAQPFMRSALADNIAEVTSTFVSEYEKGIDRAIKRAAKKAAQV</sequence>
<dbReference type="EMBL" id="NFFZ01000016">
    <property type="protein sequence ID" value="OTI57599.1"/>
    <property type="molecule type" value="Genomic_DNA"/>
</dbReference>
<protein>
    <submittedName>
        <fullName evidence="1">Uncharacterized protein</fullName>
    </submittedName>
</protein>
<dbReference type="InterPro" id="IPR010064">
    <property type="entry name" value="HK97-gp10_tail"/>
</dbReference>
<dbReference type="AlphaFoldDB" id="A0A1Y3LP68"/>
<dbReference type="RefSeq" id="WP_023464617.1">
    <property type="nucleotide sequence ID" value="NZ_CAADLW010001217.1"/>
</dbReference>
<comment type="caution">
    <text evidence="1">The sequence shown here is derived from an EMBL/GenBank/DDBJ whole genome shotgun (WGS) entry which is preliminary data.</text>
</comment>
<proteinExistence type="predicted"/>
<dbReference type="NCBIfam" id="TIGR01725">
    <property type="entry name" value="phge_HK97_gp10"/>
    <property type="match status" value="1"/>
</dbReference>